<dbReference type="InterPro" id="IPR050250">
    <property type="entry name" value="Macrolide_Exporter_MacB"/>
</dbReference>
<dbReference type="PANTHER" id="PTHR30572">
    <property type="entry name" value="MEMBRANE COMPONENT OF TRANSPORTER-RELATED"/>
    <property type="match status" value="1"/>
</dbReference>
<keyword evidence="3 7" id="KW-0812">Transmembrane</keyword>
<dbReference type="GO" id="GO:0005886">
    <property type="term" value="C:plasma membrane"/>
    <property type="evidence" value="ECO:0007669"/>
    <property type="project" value="UniProtKB-SubCell"/>
</dbReference>
<gene>
    <name evidence="9" type="ORF">DWX20_05535</name>
</gene>
<feature type="transmembrane region" description="Helical" evidence="7">
    <location>
        <begin position="266"/>
        <end position="290"/>
    </location>
</feature>
<comment type="similarity">
    <text evidence="6">Belongs to the ABC-4 integral membrane protein family.</text>
</comment>
<protein>
    <submittedName>
        <fullName evidence="9">ABC transporter permease</fullName>
    </submittedName>
</protein>
<feature type="transmembrane region" description="Helical" evidence="7">
    <location>
        <begin position="828"/>
        <end position="850"/>
    </location>
</feature>
<feature type="transmembrane region" description="Helical" evidence="7">
    <location>
        <begin position="862"/>
        <end position="886"/>
    </location>
</feature>
<comment type="caution">
    <text evidence="9">The sequence shown here is derived from an EMBL/GenBank/DDBJ whole genome shotgun (WGS) entry which is preliminary data.</text>
</comment>
<keyword evidence="2" id="KW-1003">Cell membrane</keyword>
<feature type="transmembrane region" description="Helical" evidence="7">
    <location>
        <begin position="449"/>
        <end position="469"/>
    </location>
</feature>
<dbReference type="Proteomes" id="UP000284731">
    <property type="component" value="Unassembled WGS sequence"/>
</dbReference>
<dbReference type="InterPro" id="IPR003838">
    <property type="entry name" value="ABC3_permease_C"/>
</dbReference>
<evidence type="ECO:0000256" key="6">
    <source>
        <dbReference type="ARBA" id="ARBA00038076"/>
    </source>
</evidence>
<feature type="transmembrane region" description="Helical" evidence="7">
    <location>
        <begin position="367"/>
        <end position="390"/>
    </location>
</feature>
<evidence type="ECO:0000256" key="5">
    <source>
        <dbReference type="ARBA" id="ARBA00023136"/>
    </source>
</evidence>
<reference evidence="9 10" key="1">
    <citation type="submission" date="2018-08" db="EMBL/GenBank/DDBJ databases">
        <title>A genome reference for cultivated species of the human gut microbiota.</title>
        <authorList>
            <person name="Zou Y."/>
            <person name="Xue W."/>
            <person name="Luo G."/>
        </authorList>
    </citation>
    <scope>NUCLEOTIDE SEQUENCE [LARGE SCALE GENOMIC DNA]</scope>
    <source>
        <strain evidence="9 10">AF18-46</strain>
    </source>
</reference>
<accession>A0A412PF47</accession>
<name>A0A412PF47_9FIRM</name>
<feature type="domain" description="ABC3 transporter permease C-terminal" evidence="8">
    <location>
        <begin position="273"/>
        <end position="399"/>
    </location>
</feature>
<evidence type="ECO:0000259" key="8">
    <source>
        <dbReference type="Pfam" id="PF02687"/>
    </source>
</evidence>
<comment type="subcellular location">
    <subcellularLocation>
        <location evidence="1">Cell membrane</location>
        <topology evidence="1">Multi-pass membrane protein</topology>
    </subcellularLocation>
</comment>
<dbReference type="AlphaFoldDB" id="A0A412PF47"/>
<organism evidence="9 10">
    <name type="scientific">Solobacterium moorei</name>
    <dbReference type="NCBI Taxonomy" id="102148"/>
    <lineage>
        <taxon>Bacteria</taxon>
        <taxon>Bacillati</taxon>
        <taxon>Bacillota</taxon>
        <taxon>Erysipelotrichia</taxon>
        <taxon>Erysipelotrichales</taxon>
        <taxon>Erysipelotrichaceae</taxon>
        <taxon>Solobacterium</taxon>
    </lineage>
</organism>
<sequence>MMSIFTKLTQRYLSKNKTRTIVTLIGIIVSMALFTAVIEGAYSGYEFLKNREIAVTGEWQVILNEVDEKGLEEAKENQQIVKYENVYTLGWAAVDNENDGKPYLLVQSLGDTQHALFPINLVSGRMPEKQDEILLPENFIANAKEKYQVGDTITLETGQRYLETEKLSENNPYLEKESLKNTTEHTFTIVGIMERLPFEIEEFSCPGYTCITNGFHTDSQKLFLTIQSPSKMQEFLMRQTISDSYVPHSDLLRFYGAFKASEERSVLIGLTTILVLLIAYGSISLIYNSFSISISERIRQFGIMKSVGASNRQIHRMVLFEAFLLAIIGIVFGVIVGCVGIGITLAWVQNNFIVNLANKVGIGLRLVISPLPILIAVVICLVTTIIAAYIPAYKAIHKSAIEAIRQNDEIIIKPNEVKTSKLTQKLFGFAGVMATKNFKRNKRKYRSTILSLALSVILFISAASLTRYVNKMLLIESSNDHKINVMYNACVDEQEDVEQRFNVIKTIPEIQNIAITQKIFDEVYIQRNYIASEYWTAENQQNLRRIKDAVGVSVELVFVDDDTFKNLCKQNRVDSSSYFDESHPKGLLYNYVVQYFMRDGKALKRDVSVIDSKGKDVPMFVREYKEIEGYVSLYEPYIKDGKQYYLFYPIGYIEEMKGFENLDMRKAKLYPVEEIDIDIPLVAGAQIEENLFTLNRNTMHLIYPRSMATTLFANTDASYIKRLSNPEIGIQTDKHASVAQQLEKIKKDNGWSADTIFDFDRERQNNRMFILVINVFSYGFILLIGVIAIANVFNTISTNIILRRKEFAMLRSVGMSEKGVQRMLNYECLIYGCRSLAIGLPISFVISFFVHRVINQMIQVDYIIPYVSVLLAIAMVFVVVFITMLYTTRKIRRNNVIEELRIENI</sequence>
<dbReference type="Pfam" id="PF02687">
    <property type="entry name" value="FtsX"/>
    <property type="match status" value="2"/>
</dbReference>
<evidence type="ECO:0000256" key="2">
    <source>
        <dbReference type="ARBA" id="ARBA00022475"/>
    </source>
</evidence>
<evidence type="ECO:0000256" key="7">
    <source>
        <dbReference type="SAM" id="Phobius"/>
    </source>
</evidence>
<dbReference type="GO" id="GO:0022857">
    <property type="term" value="F:transmembrane transporter activity"/>
    <property type="evidence" value="ECO:0007669"/>
    <property type="project" value="TreeGrafter"/>
</dbReference>
<evidence type="ECO:0000313" key="9">
    <source>
        <dbReference type="EMBL" id="RGT56268.1"/>
    </source>
</evidence>
<keyword evidence="4 7" id="KW-1133">Transmembrane helix</keyword>
<evidence type="ECO:0000256" key="4">
    <source>
        <dbReference type="ARBA" id="ARBA00022989"/>
    </source>
</evidence>
<proteinExistence type="inferred from homology"/>
<feature type="transmembrane region" description="Helical" evidence="7">
    <location>
        <begin position="21"/>
        <end position="42"/>
    </location>
</feature>
<feature type="domain" description="ABC3 transporter permease C-terminal" evidence="8">
    <location>
        <begin position="780"/>
        <end position="895"/>
    </location>
</feature>
<dbReference type="EMBL" id="QRWX01000002">
    <property type="protein sequence ID" value="RGT56268.1"/>
    <property type="molecule type" value="Genomic_DNA"/>
</dbReference>
<evidence type="ECO:0000256" key="3">
    <source>
        <dbReference type="ARBA" id="ARBA00022692"/>
    </source>
</evidence>
<evidence type="ECO:0000313" key="10">
    <source>
        <dbReference type="Proteomes" id="UP000284731"/>
    </source>
</evidence>
<dbReference type="PANTHER" id="PTHR30572:SF4">
    <property type="entry name" value="ABC TRANSPORTER PERMEASE YTRF"/>
    <property type="match status" value="1"/>
</dbReference>
<feature type="transmembrane region" description="Helical" evidence="7">
    <location>
        <begin position="322"/>
        <end position="347"/>
    </location>
</feature>
<feature type="transmembrane region" description="Helical" evidence="7">
    <location>
        <begin position="768"/>
        <end position="793"/>
    </location>
</feature>
<evidence type="ECO:0000256" key="1">
    <source>
        <dbReference type="ARBA" id="ARBA00004651"/>
    </source>
</evidence>
<keyword evidence="5 7" id="KW-0472">Membrane</keyword>